<sequence length="538" mass="60472">MSMSERLSQQQIHGVSAQDHSNILAGNFSVAGNISIAENKYYTASNSEDPQTLEQTASACRNALFLTDPAVDRETLTTTKGARVAGTCEWITRHDTYHHWLRGDTHLLWISGGPGKGKTMMSIFLTEELERHTASIDSAWLAFFFCSSQDERRNTGVAVLRGLVCQIITKRPQLVKHASQYFETPERKEQTLSSLETLWVIFSKLIADAELGTMFCVLDGLDECHEDTLRSLVPRIVDLLSCQGSTQDLARKKIAFKLAIVSREIPGLQKCTRLRLDPDNDEKVASDIERVVTTKVNELSHIPGFDGTLRKAVETTLLKRAEGTFLWVGFAVHELSQEKTCSGILKALEGLPSGLSAIYSRMLLHIPVEWREINQAILRWVTMAARPLQLQELAAAIVVQPFSSQLTTDQTIRDAIAMCGPLLKVQKPEQEVILVHQSARDYLLRKEEDIDAVLEAYRIRPQNTHLEILQSSLNCVMQSGFQHKVVNLKSGSLSQESPLLRYAALHWPEHARSCATLDTDFLRSLKHFLETQHTVRRH</sequence>
<evidence type="ECO:0000313" key="4">
    <source>
        <dbReference type="EMBL" id="KAF2451234.1"/>
    </source>
</evidence>
<evidence type="ECO:0000259" key="2">
    <source>
        <dbReference type="Pfam" id="PF22939"/>
    </source>
</evidence>
<feature type="non-terminal residue" evidence="4">
    <location>
        <position position="538"/>
    </location>
</feature>
<dbReference type="InterPro" id="IPR027417">
    <property type="entry name" value="P-loop_NTPase"/>
</dbReference>
<dbReference type="EMBL" id="MU001492">
    <property type="protein sequence ID" value="KAF2451234.1"/>
    <property type="molecule type" value="Genomic_DNA"/>
</dbReference>
<evidence type="ECO:0000313" key="5">
    <source>
        <dbReference type="Proteomes" id="UP000799764"/>
    </source>
</evidence>
<dbReference type="Pfam" id="PF24883">
    <property type="entry name" value="NPHP3_N"/>
    <property type="match status" value="1"/>
</dbReference>
<evidence type="ECO:0000259" key="3">
    <source>
        <dbReference type="Pfam" id="PF24883"/>
    </source>
</evidence>
<dbReference type="Proteomes" id="UP000799764">
    <property type="component" value="Unassembled WGS sequence"/>
</dbReference>
<comment type="caution">
    <text evidence="4">The sequence shown here is derived from an EMBL/GenBank/DDBJ whole genome shotgun (WGS) entry which is preliminary data.</text>
</comment>
<accession>A0A9P4UGL7</accession>
<evidence type="ECO:0008006" key="6">
    <source>
        <dbReference type="Google" id="ProtNLM"/>
    </source>
</evidence>
<dbReference type="PANTHER" id="PTHR10039:SF14">
    <property type="entry name" value="NACHT DOMAIN-CONTAINING PROTEIN"/>
    <property type="match status" value="1"/>
</dbReference>
<feature type="domain" description="GPI inositol-deacylase winged helix" evidence="2">
    <location>
        <begin position="369"/>
        <end position="450"/>
    </location>
</feature>
<organism evidence="4 5">
    <name type="scientific">Karstenula rhodostoma CBS 690.94</name>
    <dbReference type="NCBI Taxonomy" id="1392251"/>
    <lineage>
        <taxon>Eukaryota</taxon>
        <taxon>Fungi</taxon>
        <taxon>Dikarya</taxon>
        <taxon>Ascomycota</taxon>
        <taxon>Pezizomycotina</taxon>
        <taxon>Dothideomycetes</taxon>
        <taxon>Pleosporomycetidae</taxon>
        <taxon>Pleosporales</taxon>
        <taxon>Massarineae</taxon>
        <taxon>Didymosphaeriaceae</taxon>
        <taxon>Karstenula</taxon>
    </lineage>
</organism>
<dbReference type="InterPro" id="IPR054471">
    <property type="entry name" value="GPIID_WHD"/>
</dbReference>
<reference evidence="4" key="1">
    <citation type="journal article" date="2020" name="Stud. Mycol.">
        <title>101 Dothideomycetes genomes: a test case for predicting lifestyles and emergence of pathogens.</title>
        <authorList>
            <person name="Haridas S."/>
            <person name="Albert R."/>
            <person name="Binder M."/>
            <person name="Bloem J."/>
            <person name="Labutti K."/>
            <person name="Salamov A."/>
            <person name="Andreopoulos B."/>
            <person name="Baker S."/>
            <person name="Barry K."/>
            <person name="Bills G."/>
            <person name="Bluhm B."/>
            <person name="Cannon C."/>
            <person name="Castanera R."/>
            <person name="Culley D."/>
            <person name="Daum C."/>
            <person name="Ezra D."/>
            <person name="Gonzalez J."/>
            <person name="Henrissat B."/>
            <person name="Kuo A."/>
            <person name="Liang C."/>
            <person name="Lipzen A."/>
            <person name="Lutzoni F."/>
            <person name="Magnuson J."/>
            <person name="Mondo S."/>
            <person name="Nolan M."/>
            <person name="Ohm R."/>
            <person name="Pangilinan J."/>
            <person name="Park H.-J."/>
            <person name="Ramirez L."/>
            <person name="Alfaro M."/>
            <person name="Sun H."/>
            <person name="Tritt A."/>
            <person name="Yoshinaga Y."/>
            <person name="Zwiers L.-H."/>
            <person name="Turgeon B."/>
            <person name="Goodwin S."/>
            <person name="Spatafora J."/>
            <person name="Crous P."/>
            <person name="Grigoriev I."/>
        </authorList>
    </citation>
    <scope>NUCLEOTIDE SEQUENCE</scope>
    <source>
        <strain evidence="4">CBS 690.94</strain>
    </source>
</reference>
<protein>
    <recommendedName>
        <fullName evidence="6">NACHT domain-containing protein</fullName>
    </recommendedName>
</protein>
<dbReference type="InterPro" id="IPR056884">
    <property type="entry name" value="NPHP3-like_N"/>
</dbReference>
<dbReference type="OrthoDB" id="5418336at2759"/>
<dbReference type="Gene3D" id="3.40.50.300">
    <property type="entry name" value="P-loop containing nucleotide triphosphate hydrolases"/>
    <property type="match status" value="1"/>
</dbReference>
<name>A0A9P4UGL7_9PLEO</name>
<gene>
    <name evidence="4" type="ORF">P171DRAFT_400591</name>
</gene>
<keyword evidence="1" id="KW-0677">Repeat</keyword>
<dbReference type="AlphaFoldDB" id="A0A9P4UGL7"/>
<evidence type="ECO:0000256" key="1">
    <source>
        <dbReference type="ARBA" id="ARBA00022737"/>
    </source>
</evidence>
<proteinExistence type="predicted"/>
<dbReference type="PANTHER" id="PTHR10039">
    <property type="entry name" value="AMELOGENIN"/>
    <property type="match status" value="1"/>
</dbReference>
<feature type="domain" description="Nephrocystin 3-like N-terminal" evidence="3">
    <location>
        <begin position="86"/>
        <end position="263"/>
    </location>
</feature>
<keyword evidence="5" id="KW-1185">Reference proteome</keyword>
<dbReference type="Pfam" id="PF22939">
    <property type="entry name" value="WHD_GPIID"/>
    <property type="match status" value="1"/>
</dbReference>